<comment type="caution">
    <text evidence="1">The sequence shown here is derived from an EMBL/GenBank/DDBJ whole genome shotgun (WGS) entry which is preliminary data.</text>
</comment>
<sequence length="136" mass="15080">MEEAWSALAGSASEGELIASVSRAAAVLPVELQKALAQQAVIAPRPSNPIRSLLPLDTLDYTLNEVILFALFEAKVEEGLRLRWPMAIRVRGYCLPFAVPRFSFRGEAEKEVEIFLVWAAELSMMSCFTSFMSMPL</sequence>
<keyword evidence="2" id="KW-1185">Reference proteome</keyword>
<dbReference type="EMBL" id="JACAZF010000003">
    <property type="protein sequence ID" value="KAF7310341.1"/>
    <property type="molecule type" value="Genomic_DNA"/>
</dbReference>
<evidence type="ECO:0000313" key="1">
    <source>
        <dbReference type="EMBL" id="KAF7310341.1"/>
    </source>
</evidence>
<gene>
    <name evidence="1" type="ORF">MIND_00408200</name>
</gene>
<dbReference type="RefSeq" id="XP_037223791.1">
    <property type="nucleotide sequence ID" value="XM_037360906.1"/>
</dbReference>
<name>A0A8H6T3F5_9AGAR</name>
<reference evidence="1" key="1">
    <citation type="submission" date="2020-05" db="EMBL/GenBank/DDBJ databases">
        <title>Mycena genomes resolve the evolution of fungal bioluminescence.</title>
        <authorList>
            <person name="Tsai I.J."/>
        </authorList>
    </citation>
    <scope>NUCLEOTIDE SEQUENCE</scope>
    <source>
        <strain evidence="1">171206Taipei</strain>
    </source>
</reference>
<dbReference type="Proteomes" id="UP000636479">
    <property type="component" value="Unassembled WGS sequence"/>
</dbReference>
<proteinExistence type="predicted"/>
<dbReference type="AlphaFoldDB" id="A0A8H6T3F5"/>
<protein>
    <submittedName>
        <fullName evidence="1">Uncharacterized protein</fullName>
    </submittedName>
</protein>
<evidence type="ECO:0000313" key="2">
    <source>
        <dbReference type="Proteomes" id="UP000636479"/>
    </source>
</evidence>
<organism evidence="1 2">
    <name type="scientific">Mycena indigotica</name>
    <dbReference type="NCBI Taxonomy" id="2126181"/>
    <lineage>
        <taxon>Eukaryota</taxon>
        <taxon>Fungi</taxon>
        <taxon>Dikarya</taxon>
        <taxon>Basidiomycota</taxon>
        <taxon>Agaricomycotina</taxon>
        <taxon>Agaricomycetes</taxon>
        <taxon>Agaricomycetidae</taxon>
        <taxon>Agaricales</taxon>
        <taxon>Marasmiineae</taxon>
        <taxon>Mycenaceae</taxon>
        <taxon>Mycena</taxon>
    </lineage>
</organism>
<dbReference type="GeneID" id="59343422"/>
<accession>A0A8H6T3F5</accession>